<dbReference type="RefSeq" id="WP_079420603.1">
    <property type="nucleotide sequence ID" value="NZ_MBTG01000059.1"/>
</dbReference>
<dbReference type="PROSITE" id="PS51257">
    <property type="entry name" value="PROKAR_LIPOPROTEIN"/>
    <property type="match status" value="1"/>
</dbReference>
<feature type="signal peptide" evidence="1">
    <location>
        <begin position="1"/>
        <end position="19"/>
    </location>
</feature>
<dbReference type="EMBL" id="MBTG01000059">
    <property type="protein sequence ID" value="OPH47416.1"/>
    <property type="molecule type" value="Genomic_DNA"/>
</dbReference>
<keyword evidence="1" id="KW-0732">Signal</keyword>
<sequence length="75" mass="8453">MKKMYLLLMLILITSISIGCTATKNVDAQISQISLCGTFWGQQKNIIKSIGDAPWVGLEHFKVFWEDDNLGYVIC</sequence>
<feature type="chain" id="PRO_5038792541" evidence="1">
    <location>
        <begin position="20"/>
        <end position="75"/>
    </location>
</feature>
<accession>A0A1V4H8Q9</accession>
<dbReference type="AlphaFoldDB" id="A0A1V4H8Q9"/>
<evidence type="ECO:0000256" key="1">
    <source>
        <dbReference type="SAM" id="SignalP"/>
    </source>
</evidence>
<evidence type="ECO:0000313" key="2">
    <source>
        <dbReference type="EMBL" id="OPH47416.1"/>
    </source>
</evidence>
<comment type="caution">
    <text evidence="2">The sequence shown here is derived from an EMBL/GenBank/DDBJ whole genome shotgun (WGS) entry which is preliminary data.</text>
</comment>
<keyword evidence="3" id="KW-1185">Reference proteome</keyword>
<name>A0A1V4H8Q9_9BACL</name>
<proteinExistence type="predicted"/>
<organism evidence="2 3">
    <name type="scientific">Paenibacillus ferrarius</name>
    <dbReference type="NCBI Taxonomy" id="1469647"/>
    <lineage>
        <taxon>Bacteria</taxon>
        <taxon>Bacillati</taxon>
        <taxon>Bacillota</taxon>
        <taxon>Bacilli</taxon>
        <taxon>Bacillales</taxon>
        <taxon>Paenibacillaceae</taxon>
        <taxon>Paenibacillus</taxon>
    </lineage>
</organism>
<gene>
    <name evidence="2" type="ORF">BC351_40000</name>
</gene>
<protein>
    <submittedName>
        <fullName evidence="2">Uncharacterized protein</fullName>
    </submittedName>
</protein>
<dbReference type="Proteomes" id="UP000190626">
    <property type="component" value="Unassembled WGS sequence"/>
</dbReference>
<reference evidence="3" key="1">
    <citation type="submission" date="2016-07" db="EMBL/GenBank/DDBJ databases">
        <authorList>
            <person name="Florea S."/>
            <person name="Webb J.S."/>
            <person name="Jaromczyk J."/>
            <person name="Schardl C.L."/>
        </authorList>
    </citation>
    <scope>NUCLEOTIDE SEQUENCE [LARGE SCALE GENOMIC DNA]</scope>
    <source>
        <strain evidence="3">CY1</strain>
    </source>
</reference>
<evidence type="ECO:0000313" key="3">
    <source>
        <dbReference type="Proteomes" id="UP000190626"/>
    </source>
</evidence>